<proteinExistence type="inferred from homology"/>
<dbReference type="GO" id="GO:0042612">
    <property type="term" value="C:MHC class I protein complex"/>
    <property type="evidence" value="ECO:0007669"/>
    <property type="project" value="UniProtKB-KW"/>
</dbReference>
<dbReference type="GO" id="GO:0005576">
    <property type="term" value="C:extracellular region"/>
    <property type="evidence" value="ECO:0007669"/>
    <property type="project" value="UniProtKB-SubCell"/>
</dbReference>
<dbReference type="GO" id="GO:0005524">
    <property type="term" value="F:ATP binding"/>
    <property type="evidence" value="ECO:0007669"/>
    <property type="project" value="InterPro"/>
</dbReference>
<keyword evidence="4" id="KW-0490">MHC I</keyword>
<feature type="domain" description="Ig-like" evidence="8">
    <location>
        <begin position="200"/>
        <end position="295"/>
    </location>
</feature>
<dbReference type="PROSITE" id="PS00108">
    <property type="entry name" value="PROTEIN_KINASE_ST"/>
    <property type="match status" value="1"/>
</dbReference>
<dbReference type="PROSITE" id="PS00290">
    <property type="entry name" value="IG_MHC"/>
    <property type="match status" value="2"/>
</dbReference>
<comment type="similarity">
    <text evidence="2">Belongs to the beta-2-microglobulin family.</text>
</comment>
<dbReference type="Gene3D" id="2.60.40.10">
    <property type="entry name" value="Immunoglobulins"/>
    <property type="match status" value="2"/>
</dbReference>
<evidence type="ECO:0000256" key="2">
    <source>
        <dbReference type="ARBA" id="ARBA00009564"/>
    </source>
</evidence>
<dbReference type="Pfam" id="PF07654">
    <property type="entry name" value="C1-set"/>
    <property type="match status" value="2"/>
</dbReference>
<reference evidence="9 10" key="1">
    <citation type="submission" date="2017-12" db="EMBL/GenBank/DDBJ databases">
        <title>Integrating genomic resources of turbot (Scophthalmus maximus) in depth evaluation of genetic and physical mapping variation across individuals.</title>
        <authorList>
            <person name="Martinez P."/>
        </authorList>
    </citation>
    <scope>NUCLEOTIDE SEQUENCE [LARGE SCALE GENOMIC DNA]</scope>
</reference>
<name>A0A2U9BAZ3_SCOMX</name>
<accession>A0A2U9BAZ3</accession>
<keyword evidence="10" id="KW-1185">Reference proteome</keyword>
<dbReference type="InterPro" id="IPR007110">
    <property type="entry name" value="Ig-like_dom"/>
</dbReference>
<dbReference type="AlphaFoldDB" id="A0A2U9BAZ3"/>
<evidence type="ECO:0000259" key="8">
    <source>
        <dbReference type="PROSITE" id="PS50835"/>
    </source>
</evidence>
<dbReference type="PANTHER" id="PTHR19944:SF62">
    <property type="entry name" value="BETA-2-MICROGLOBULIN"/>
    <property type="match status" value="1"/>
</dbReference>
<dbReference type="InterPro" id="IPR036179">
    <property type="entry name" value="Ig-like_dom_sf"/>
</dbReference>
<evidence type="ECO:0000256" key="4">
    <source>
        <dbReference type="ARBA" id="ARBA00022451"/>
    </source>
</evidence>
<dbReference type="InterPro" id="IPR013783">
    <property type="entry name" value="Ig-like_fold"/>
</dbReference>
<gene>
    <name evidence="9" type="ORF">SMAX5B_000852</name>
</gene>
<keyword evidence="5" id="KW-0964">Secreted</keyword>
<dbReference type="SUPFAM" id="SSF48726">
    <property type="entry name" value="Immunoglobulin"/>
    <property type="match status" value="2"/>
</dbReference>
<dbReference type="GO" id="GO:0002474">
    <property type="term" value="P:antigen processing and presentation of peptide antigen via MHC class I"/>
    <property type="evidence" value="ECO:0007669"/>
    <property type="project" value="UniProtKB-KW"/>
</dbReference>
<dbReference type="Proteomes" id="UP000246464">
    <property type="component" value="Chromosome 4"/>
</dbReference>
<evidence type="ECO:0000256" key="5">
    <source>
        <dbReference type="ARBA" id="ARBA00022525"/>
    </source>
</evidence>
<keyword evidence="6" id="KW-0391">Immunity</keyword>
<dbReference type="Pfam" id="PF00069">
    <property type="entry name" value="Pkinase"/>
    <property type="match status" value="1"/>
</dbReference>
<evidence type="ECO:0000313" key="10">
    <source>
        <dbReference type="Proteomes" id="UP000246464"/>
    </source>
</evidence>
<evidence type="ECO:0000256" key="6">
    <source>
        <dbReference type="ARBA" id="ARBA00022859"/>
    </source>
</evidence>
<dbReference type="InterPro" id="IPR000719">
    <property type="entry name" value="Prot_kinase_dom"/>
</dbReference>
<dbReference type="SMART" id="SM00407">
    <property type="entry name" value="IGc1"/>
    <property type="match status" value="2"/>
</dbReference>
<dbReference type="STRING" id="52904.ENSSMAP00000003407"/>
<sequence>MGAARAGYEADSRTHTKIKDQRINDDIICHSSQTNKSLCLNQAPSEVNLSVATTIIEQLKSLSRVHPGKKIHSLTGPERNLHTLGNLITAIHLDLQPQRLERLLLSLRTLQTPIFGQSVNLLLVELEALKNIGIIHMDLKPHNIMFVNHKDQPFKIKLNDFGLALQLLANETSDPAMKAVLCLAALAVFVCSVESKYSPPKVQLYSRDPGENGKDNTLICHVSDFHPPDITIQLMKDGVELPNAKLTDLSFKQNWQFHLTKSVPFLPNDGQMYSCKVTHGSNVKDYAWERYKNLSISKPREGETMETIVCALVLGLLGSSLALESQPRVQVYSRVPGEFGKVNSLICHVCDFHPPVITIELLRDGAVMARANQTDLVFEDNWHFQLTKSAPFTPKEGEKFTCRVTHMGKPRTYSWATT</sequence>
<dbReference type="SUPFAM" id="SSF56112">
    <property type="entry name" value="Protein kinase-like (PK-like)"/>
    <property type="match status" value="1"/>
</dbReference>
<dbReference type="InterPro" id="IPR050160">
    <property type="entry name" value="MHC/Immunoglobulin"/>
</dbReference>
<keyword evidence="7" id="KW-0393">Immunoglobulin domain</keyword>
<organism evidence="9 10">
    <name type="scientific">Scophthalmus maximus</name>
    <name type="common">Turbot</name>
    <name type="synonym">Psetta maxima</name>
    <dbReference type="NCBI Taxonomy" id="52904"/>
    <lineage>
        <taxon>Eukaryota</taxon>
        <taxon>Metazoa</taxon>
        <taxon>Chordata</taxon>
        <taxon>Craniata</taxon>
        <taxon>Vertebrata</taxon>
        <taxon>Euteleostomi</taxon>
        <taxon>Actinopterygii</taxon>
        <taxon>Neopterygii</taxon>
        <taxon>Teleostei</taxon>
        <taxon>Neoteleostei</taxon>
        <taxon>Acanthomorphata</taxon>
        <taxon>Carangaria</taxon>
        <taxon>Pleuronectiformes</taxon>
        <taxon>Pleuronectoidei</taxon>
        <taxon>Scophthalmidae</taxon>
        <taxon>Scophthalmus</taxon>
    </lineage>
</organism>
<dbReference type="GO" id="GO:0010038">
    <property type="term" value="P:response to metal ion"/>
    <property type="evidence" value="ECO:0007669"/>
    <property type="project" value="UniProtKB-ARBA"/>
</dbReference>
<dbReference type="PANTHER" id="PTHR19944">
    <property type="entry name" value="MHC CLASS II-RELATED"/>
    <property type="match status" value="1"/>
</dbReference>
<evidence type="ECO:0000256" key="3">
    <source>
        <dbReference type="ARBA" id="ARBA00018767"/>
    </source>
</evidence>
<dbReference type="InterPro" id="IPR003597">
    <property type="entry name" value="Ig_C1-set"/>
</dbReference>
<dbReference type="Gene3D" id="1.10.510.10">
    <property type="entry name" value="Transferase(Phosphotransferase) domain 1"/>
    <property type="match status" value="1"/>
</dbReference>
<dbReference type="PROSITE" id="PS50835">
    <property type="entry name" value="IG_LIKE"/>
    <property type="match status" value="2"/>
</dbReference>
<dbReference type="FunFam" id="2.60.40.10:FF:001005">
    <property type="entry name" value="Beta-2-microglobulin"/>
    <property type="match status" value="1"/>
</dbReference>
<feature type="domain" description="Ig-like" evidence="8">
    <location>
        <begin position="327"/>
        <end position="414"/>
    </location>
</feature>
<comment type="subcellular location">
    <subcellularLocation>
        <location evidence="1">Secreted</location>
    </subcellularLocation>
</comment>
<dbReference type="InterPro" id="IPR003006">
    <property type="entry name" value="Ig/MHC_CS"/>
</dbReference>
<evidence type="ECO:0000313" key="9">
    <source>
        <dbReference type="EMBL" id="AWP00989.1"/>
    </source>
</evidence>
<evidence type="ECO:0000256" key="1">
    <source>
        <dbReference type="ARBA" id="ARBA00004613"/>
    </source>
</evidence>
<protein>
    <recommendedName>
        <fullName evidence="3">Beta-2-microglobulin</fullName>
    </recommendedName>
</protein>
<dbReference type="GO" id="GO:0004672">
    <property type="term" value="F:protein kinase activity"/>
    <property type="evidence" value="ECO:0007669"/>
    <property type="project" value="InterPro"/>
</dbReference>
<dbReference type="InterPro" id="IPR011009">
    <property type="entry name" value="Kinase-like_dom_sf"/>
</dbReference>
<evidence type="ECO:0000256" key="7">
    <source>
        <dbReference type="ARBA" id="ARBA00023319"/>
    </source>
</evidence>
<dbReference type="EMBL" id="CP026246">
    <property type="protein sequence ID" value="AWP00989.1"/>
    <property type="molecule type" value="Genomic_DNA"/>
</dbReference>
<dbReference type="InterPro" id="IPR008271">
    <property type="entry name" value="Ser/Thr_kinase_AS"/>
</dbReference>